<comment type="similarity">
    <text evidence="1">Belongs to the polysaccharide synthase family.</text>
</comment>
<accession>A0A238J648</accession>
<organism evidence="3 4">
    <name type="scientific">Boseongicola aestuarii</name>
    <dbReference type="NCBI Taxonomy" id="1470561"/>
    <lineage>
        <taxon>Bacteria</taxon>
        <taxon>Pseudomonadati</taxon>
        <taxon>Pseudomonadota</taxon>
        <taxon>Alphaproteobacteria</taxon>
        <taxon>Rhodobacterales</taxon>
        <taxon>Paracoccaceae</taxon>
        <taxon>Boseongicola</taxon>
    </lineage>
</organism>
<dbReference type="SUPFAM" id="SSF51735">
    <property type="entry name" value="NAD(P)-binding Rossmann-fold domains"/>
    <property type="match status" value="1"/>
</dbReference>
<evidence type="ECO:0000313" key="4">
    <source>
        <dbReference type="Proteomes" id="UP000201838"/>
    </source>
</evidence>
<dbReference type="Proteomes" id="UP000201838">
    <property type="component" value="Unassembled WGS sequence"/>
</dbReference>
<keyword evidence="3" id="KW-0456">Lyase</keyword>
<dbReference type="EC" id="4.2.1.135" evidence="3"/>
<name>A0A238J648_9RHOB</name>
<dbReference type="Gene3D" id="3.40.50.720">
    <property type="entry name" value="NAD(P)-binding Rossmann-like Domain"/>
    <property type="match status" value="2"/>
</dbReference>
<dbReference type="GO" id="GO:0016829">
    <property type="term" value="F:lyase activity"/>
    <property type="evidence" value="ECO:0007669"/>
    <property type="project" value="UniProtKB-KW"/>
</dbReference>
<keyword evidence="4" id="KW-1185">Reference proteome</keyword>
<dbReference type="OrthoDB" id="9803111at2"/>
<proteinExistence type="inferred from homology"/>
<gene>
    <name evidence="3" type="primary">pglF</name>
    <name evidence="3" type="ORF">BOA8489_03506</name>
</gene>
<dbReference type="AlphaFoldDB" id="A0A238J648"/>
<evidence type="ECO:0000256" key="1">
    <source>
        <dbReference type="ARBA" id="ARBA00007430"/>
    </source>
</evidence>
<evidence type="ECO:0000313" key="3">
    <source>
        <dbReference type="EMBL" id="SMX25364.1"/>
    </source>
</evidence>
<evidence type="ECO:0000259" key="2">
    <source>
        <dbReference type="Pfam" id="PF02719"/>
    </source>
</evidence>
<dbReference type="InterPro" id="IPR036291">
    <property type="entry name" value="NAD(P)-bd_dom_sf"/>
</dbReference>
<dbReference type="RefSeq" id="WP_093975555.1">
    <property type="nucleotide sequence ID" value="NZ_FXXQ01000015.1"/>
</dbReference>
<dbReference type="Pfam" id="PF02719">
    <property type="entry name" value="Polysacc_synt_2"/>
    <property type="match status" value="1"/>
</dbReference>
<dbReference type="InterPro" id="IPR051203">
    <property type="entry name" value="Polysaccharide_Synthase-Rel"/>
</dbReference>
<dbReference type="PANTHER" id="PTHR43318:SF1">
    <property type="entry name" value="POLYSACCHARIDE BIOSYNTHESIS PROTEIN EPSC-RELATED"/>
    <property type="match status" value="1"/>
</dbReference>
<feature type="domain" description="Polysaccharide biosynthesis protein CapD-like" evidence="2">
    <location>
        <begin position="38"/>
        <end position="267"/>
    </location>
</feature>
<dbReference type="PANTHER" id="PTHR43318">
    <property type="entry name" value="UDP-N-ACETYLGLUCOSAMINE 4,6-DEHYDRATASE"/>
    <property type="match status" value="1"/>
</dbReference>
<dbReference type="InterPro" id="IPR003869">
    <property type="entry name" value="Polysac_CapD-like"/>
</dbReference>
<dbReference type="EMBL" id="FXXQ01000015">
    <property type="protein sequence ID" value="SMX25364.1"/>
    <property type="molecule type" value="Genomic_DNA"/>
</dbReference>
<protein>
    <submittedName>
        <fullName evidence="3">UDP-N-acetyl-alpha-D-glucosamine C6 dehydratase</fullName>
        <ecNumber evidence="3">4.2.1.135</ecNumber>
    </submittedName>
</protein>
<sequence length="397" mass="44309">MLTDEQVLRVIGRDNPLFLSDLEAHRKQIEAALKGARVLVIGAAGSIGNATTKILASFEPAVLHLLDINENELADLVRQLRVSRTLAAQTDLRTYVLDVNSPGFNLFCRDGRSYDYVFNLSAMKHVRSESNVYSLARMIETNVLSTNRVISELSQNSEFKYFCVSTDKAANPVNLMGVSKLVMENYAFSNEFNVPVSSARFANVAFSNGSLLQSFDRRIEEDQPLVIPQSIKRFFISEAEAGVICVLSGVMAPHRSILVPSETAGLKLIPFEDIVDRYLAEKGFLPEFVDEKSVPVRQELDDKKWPVIVSPVDTTGEKPFEEFVSGNDSLGESPFRDLSVVLKKRVMPELSLLEFETRFNALVHSQDSSKESYVSLLKDTGVDMSYSDLGKYLDDKL</sequence>
<reference evidence="3 4" key="1">
    <citation type="submission" date="2017-05" db="EMBL/GenBank/DDBJ databases">
        <authorList>
            <person name="Song R."/>
            <person name="Chenine A.L."/>
            <person name="Ruprecht R.M."/>
        </authorList>
    </citation>
    <scope>NUCLEOTIDE SEQUENCE [LARGE SCALE GENOMIC DNA]</scope>
    <source>
        <strain evidence="3 4">CECT 8489</strain>
    </source>
</reference>